<accession>A0A2S9XTH4</accession>
<evidence type="ECO:0000256" key="1">
    <source>
        <dbReference type="SAM" id="MobiDB-lite"/>
    </source>
</evidence>
<organism evidence="2 3">
    <name type="scientific">Enhygromyxa salina</name>
    <dbReference type="NCBI Taxonomy" id="215803"/>
    <lineage>
        <taxon>Bacteria</taxon>
        <taxon>Pseudomonadati</taxon>
        <taxon>Myxococcota</taxon>
        <taxon>Polyangia</taxon>
        <taxon>Nannocystales</taxon>
        <taxon>Nannocystaceae</taxon>
        <taxon>Enhygromyxa</taxon>
    </lineage>
</organism>
<evidence type="ECO:0000313" key="2">
    <source>
        <dbReference type="EMBL" id="PRP96143.1"/>
    </source>
</evidence>
<gene>
    <name evidence="2" type="ORF">ENSA7_69570</name>
</gene>
<dbReference type="AlphaFoldDB" id="A0A2S9XTH4"/>
<sequence>MWIRSSLFVISLLGFTCSPGSPPHSARLQDGPSADSAQKPLAEEEPKTNEAAPASEPQEPTSPTVRAVDRLAVGWYDASRPDPVMELLCESSADWMHAEDEEMFSCTVTQETVHVVDPNGVAAWTVQHGAMGKQSGAPRLIPNGTSLPQRSMPVLVMPEPPPAADARILPVSVSSPSDRAKAATAAVAKAVAAIEHEVHDASELPMTAMFEIIGSVGSFGGKADTLVVYEVEDSSADWVGSQVLVALADQEVVGVFGTPPLSWYHYQAVGATDLDGDGVQEVLWWARADGVGVGLNLTYFAGGAHHETNLFSCQCGEAFKSVYR</sequence>
<dbReference type="Proteomes" id="UP000238823">
    <property type="component" value="Unassembled WGS sequence"/>
</dbReference>
<feature type="region of interest" description="Disordered" evidence="1">
    <location>
        <begin position="21"/>
        <end position="66"/>
    </location>
</feature>
<evidence type="ECO:0000313" key="3">
    <source>
        <dbReference type="Proteomes" id="UP000238823"/>
    </source>
</evidence>
<dbReference type="EMBL" id="PVNL01000135">
    <property type="protein sequence ID" value="PRP96143.1"/>
    <property type="molecule type" value="Genomic_DNA"/>
</dbReference>
<protein>
    <submittedName>
        <fullName evidence="2">Uncharacterized protein</fullName>
    </submittedName>
</protein>
<comment type="caution">
    <text evidence="2">The sequence shown here is derived from an EMBL/GenBank/DDBJ whole genome shotgun (WGS) entry which is preliminary data.</text>
</comment>
<proteinExistence type="predicted"/>
<reference evidence="2 3" key="1">
    <citation type="submission" date="2018-03" db="EMBL/GenBank/DDBJ databases">
        <title>Draft Genome Sequences of the Obligatory Marine Myxobacteria Enhygromyxa salina SWB007.</title>
        <authorList>
            <person name="Poehlein A."/>
            <person name="Moghaddam J.A."/>
            <person name="Harms H."/>
            <person name="Alanjari M."/>
            <person name="Koenig G.M."/>
            <person name="Daniel R."/>
            <person name="Schaeberle T.F."/>
        </authorList>
    </citation>
    <scope>NUCLEOTIDE SEQUENCE [LARGE SCALE GENOMIC DNA]</scope>
    <source>
        <strain evidence="2 3">SWB007</strain>
    </source>
</reference>
<name>A0A2S9XTH4_9BACT</name>